<dbReference type="OrthoDB" id="9809989at2"/>
<dbReference type="RefSeq" id="WP_093368819.1">
    <property type="nucleotide sequence ID" value="NZ_FNCW01000012.1"/>
</dbReference>
<dbReference type="Pfam" id="PF13205">
    <property type="entry name" value="Big_5"/>
    <property type="match status" value="1"/>
</dbReference>
<dbReference type="Proteomes" id="UP000199296">
    <property type="component" value="Unassembled WGS sequence"/>
</dbReference>
<protein>
    <submittedName>
        <fullName evidence="5">Ig-like domain-containing protein</fullName>
    </submittedName>
</protein>
<feature type="chain" id="PRO_5011534910" evidence="3">
    <location>
        <begin position="23"/>
        <end position="536"/>
    </location>
</feature>
<dbReference type="EMBL" id="FNCW01000012">
    <property type="protein sequence ID" value="SDG95215.1"/>
    <property type="molecule type" value="Genomic_DNA"/>
</dbReference>
<evidence type="ECO:0000313" key="6">
    <source>
        <dbReference type="Proteomes" id="UP000199296"/>
    </source>
</evidence>
<evidence type="ECO:0000259" key="4">
    <source>
        <dbReference type="Pfam" id="PF13205"/>
    </source>
</evidence>
<dbReference type="InterPro" id="IPR032812">
    <property type="entry name" value="SbsA_Ig"/>
</dbReference>
<accession>A0A1G7YG04</accession>
<dbReference type="PROSITE" id="PS51257">
    <property type="entry name" value="PROKAR_LIPOPROTEIN"/>
    <property type="match status" value="1"/>
</dbReference>
<feature type="region of interest" description="Disordered" evidence="2">
    <location>
        <begin position="25"/>
        <end position="45"/>
    </location>
</feature>
<feature type="compositionally biased region" description="Basic and acidic residues" evidence="2">
    <location>
        <begin position="25"/>
        <end position="35"/>
    </location>
</feature>
<keyword evidence="1 3" id="KW-0732">Signal</keyword>
<feature type="signal peptide" evidence="3">
    <location>
        <begin position="1"/>
        <end position="22"/>
    </location>
</feature>
<proteinExistence type="predicted"/>
<evidence type="ECO:0000313" key="5">
    <source>
        <dbReference type="EMBL" id="SDG95215.1"/>
    </source>
</evidence>
<evidence type="ECO:0000256" key="2">
    <source>
        <dbReference type="SAM" id="MobiDB-lite"/>
    </source>
</evidence>
<organism evidence="5 6">
    <name type="scientific">Psychroflexus sediminis</name>
    <dbReference type="NCBI Taxonomy" id="470826"/>
    <lineage>
        <taxon>Bacteria</taxon>
        <taxon>Pseudomonadati</taxon>
        <taxon>Bacteroidota</taxon>
        <taxon>Flavobacteriia</taxon>
        <taxon>Flavobacteriales</taxon>
        <taxon>Flavobacteriaceae</taxon>
        <taxon>Psychroflexus</taxon>
    </lineage>
</organism>
<gene>
    <name evidence="5" type="ORF">SAMN04488027_11231</name>
</gene>
<evidence type="ECO:0000256" key="3">
    <source>
        <dbReference type="SAM" id="SignalP"/>
    </source>
</evidence>
<dbReference type="AlphaFoldDB" id="A0A1G7YG04"/>
<feature type="domain" description="SbsA Ig-like" evidence="4">
    <location>
        <begin position="33"/>
        <end position="136"/>
    </location>
</feature>
<evidence type="ECO:0000256" key="1">
    <source>
        <dbReference type="ARBA" id="ARBA00022729"/>
    </source>
</evidence>
<name>A0A1G7YG04_9FLAO</name>
<dbReference type="STRING" id="470826.SAMN04488027_11231"/>
<reference evidence="5 6" key="1">
    <citation type="submission" date="2016-10" db="EMBL/GenBank/DDBJ databases">
        <authorList>
            <person name="de Groot N.N."/>
        </authorList>
    </citation>
    <scope>NUCLEOTIDE SEQUENCE [LARGE SCALE GENOMIC DNA]</scope>
    <source>
        <strain evidence="5 6">DSM 19803</strain>
    </source>
</reference>
<sequence>MRIHFFRPFFVLVLLLMLSSCAQRGRPDGGPRDTEPPAFVSSNPENYSTNYKKEEVVINFDEYIILKEPRQQILFSPPIEPRPSIYPLGPASRYIRLDIPQDSLEEKTTYTVNFGTSIRDNNEGNILPYFKYVFSTGDYVDSLQVEGNVFDAYNRLSDENISVMLYALDSTYTDSVVYNQSPRYISYVRDSTSLFSLENLKSGNYKMVAISDKNNNYKFDPAQDKIGFVEDTVKIPTNQLYDILVFKEVLDFEASRPKQISRQHFEFGYQGRLEDYKIDLISETTEDFESVYFKDEETDTLHYWYKPYLEKDSLLFAFSNKDKIDTVEIRPKQIEKDSLTISEVKIDKNKLLANFKLKANTPILSFEKDSIRVMTQDTLPVAFDLKMDTLYNHLIFEFDKQEKTTYQINLSPGAITDFFENQNDSLTYNYRTRAYADFGNLALTINNIDEYPVIVELLDERGKVESSVYETEKSTVFFKLLKPGYYYIRLIYDLNANGRWDTGDFLKGLQPEPVLYENQPVEIRANWDDVLNINLY</sequence>
<keyword evidence="6" id="KW-1185">Reference proteome</keyword>